<dbReference type="STRING" id="46224.B4102_0067"/>
<sequence length="39" mass="4684">MNRNNHYFTTITDTLEQHEISMYNVKSVKNQTNNYYSIA</sequence>
<keyword evidence="2" id="KW-1185">Reference proteome</keyword>
<comment type="caution">
    <text evidence="1">The sequence shown here is derived from an EMBL/GenBank/DDBJ whole genome shotgun (WGS) entry which is preliminary data.</text>
</comment>
<proteinExistence type="predicted"/>
<name>A0A150LF87_9BACI</name>
<gene>
    <name evidence="1" type="ORF">B4102_0067</name>
</gene>
<accession>A0A150LF87</accession>
<dbReference type="PATRIC" id="fig|46224.3.peg.422"/>
<evidence type="ECO:0000313" key="2">
    <source>
        <dbReference type="Proteomes" id="UP000075666"/>
    </source>
</evidence>
<evidence type="ECO:0000313" key="1">
    <source>
        <dbReference type="EMBL" id="KYD11007.1"/>
    </source>
</evidence>
<reference evidence="1 2" key="1">
    <citation type="submission" date="2016-01" db="EMBL/GenBank/DDBJ databases">
        <title>Genome Sequences of Twelve Sporeforming Bacillus Species Isolated from Foods.</title>
        <authorList>
            <person name="Berendsen E.M."/>
            <person name="Wells-Bennik M.H."/>
            <person name="Krawcyk A.O."/>
            <person name="De Jong A."/>
            <person name="Holsappel S."/>
            <person name="Eijlander R.T."/>
            <person name="Kuipers O.P."/>
        </authorList>
    </citation>
    <scope>NUCLEOTIDE SEQUENCE [LARGE SCALE GENOMIC DNA]</scope>
    <source>
        <strain evidence="1 2">B4102</strain>
    </source>
</reference>
<dbReference type="AlphaFoldDB" id="A0A150LF87"/>
<dbReference type="EMBL" id="LQYN01000010">
    <property type="protein sequence ID" value="KYD11007.1"/>
    <property type="molecule type" value="Genomic_DNA"/>
</dbReference>
<dbReference type="Proteomes" id="UP000075666">
    <property type="component" value="Unassembled WGS sequence"/>
</dbReference>
<protein>
    <submittedName>
        <fullName evidence="1">Uncharacterized protein</fullName>
    </submittedName>
</protein>
<organism evidence="1 2">
    <name type="scientific">Heyndrickxia sporothermodurans</name>
    <dbReference type="NCBI Taxonomy" id="46224"/>
    <lineage>
        <taxon>Bacteria</taxon>
        <taxon>Bacillati</taxon>
        <taxon>Bacillota</taxon>
        <taxon>Bacilli</taxon>
        <taxon>Bacillales</taxon>
        <taxon>Bacillaceae</taxon>
        <taxon>Heyndrickxia</taxon>
    </lineage>
</organism>